<feature type="signal peptide" evidence="4">
    <location>
        <begin position="1"/>
        <end position="25"/>
    </location>
</feature>
<dbReference type="Pfam" id="PF14380">
    <property type="entry name" value="WAK_assoc"/>
    <property type="match status" value="1"/>
</dbReference>
<dbReference type="PANTHER" id="PTHR33355">
    <property type="entry name" value="WALL-ASSOCIATED RECEPTOR KINASE CARBOXY-TERMINAL PROTEIN-RELATED"/>
    <property type="match status" value="1"/>
</dbReference>
<dbReference type="InterPro" id="IPR032872">
    <property type="entry name" value="WAK_assoc_C"/>
</dbReference>
<comment type="caution">
    <text evidence="7">The sequence shown here is derived from an EMBL/GenBank/DDBJ whole genome shotgun (WGS) entry which is preliminary data.</text>
</comment>
<feature type="domain" description="Wall-associated receptor kinase C-terminal" evidence="6">
    <location>
        <begin position="215"/>
        <end position="251"/>
    </location>
</feature>
<dbReference type="AlphaFoldDB" id="A0A3S3NU37"/>
<evidence type="ECO:0000256" key="2">
    <source>
        <dbReference type="ARBA" id="ARBA00022729"/>
    </source>
</evidence>
<accession>A0A3S3NU37</accession>
<dbReference type="GO" id="GO:0016020">
    <property type="term" value="C:membrane"/>
    <property type="evidence" value="ECO:0007669"/>
    <property type="project" value="UniProtKB-SubCell"/>
</dbReference>
<evidence type="ECO:0000259" key="5">
    <source>
        <dbReference type="Pfam" id="PF13947"/>
    </source>
</evidence>
<protein>
    <submittedName>
        <fullName evidence="7">C2 calcium-dependent membrane targeting</fullName>
    </submittedName>
</protein>
<keyword evidence="8" id="KW-1185">Reference proteome</keyword>
<feature type="domain" description="Wall-associated receptor kinase galacturonan-binding" evidence="5">
    <location>
        <begin position="31"/>
        <end position="90"/>
    </location>
</feature>
<keyword evidence="2 4" id="KW-0732">Signal</keyword>
<sequence>MQLSFTQVLLFSLLLLLTSLHPTQAQSLSTCRNACGTVGIKYPFGLDDGCGAPEYRNMLTCNATDLFFQTPSGLYRVRSIDYDKRTVVIFDPGMSTCNLLQPRHDFSLSDTQVLLLPPSSDSAFALLNCSADSPVLNRYKSLCSNFSGHSCDELYTSCAAFRLLRSVTGVYQPCCFTEYSTLRYMSMNILDCTHYTTVYGLDDLKGVGPVDWTYGIELSYGVPDAGCEHCQRTGGTCGFNTETQGMICMCSSMMNTTRDCGKAYQLQQCLNSNSSDCGNPSGSEGQRPSPMTLFHVGISHRAQAKSL</sequence>
<dbReference type="InterPro" id="IPR025287">
    <property type="entry name" value="WAK_GUB"/>
</dbReference>
<evidence type="ECO:0000256" key="4">
    <source>
        <dbReference type="SAM" id="SignalP"/>
    </source>
</evidence>
<proteinExistence type="predicted"/>
<reference evidence="7 8" key="1">
    <citation type="journal article" date="2019" name="Nat. Plants">
        <title>Stout camphor tree genome fills gaps in understanding of flowering plant genome evolution.</title>
        <authorList>
            <person name="Chaw S.M."/>
            <person name="Liu Y.C."/>
            <person name="Wu Y.W."/>
            <person name="Wang H.Y."/>
            <person name="Lin C.I."/>
            <person name="Wu C.S."/>
            <person name="Ke H.M."/>
            <person name="Chang L.Y."/>
            <person name="Hsu C.Y."/>
            <person name="Yang H.T."/>
            <person name="Sudianto E."/>
            <person name="Hsu M.H."/>
            <person name="Wu K.P."/>
            <person name="Wang L.N."/>
            <person name="Leebens-Mack J.H."/>
            <person name="Tsai I.J."/>
        </authorList>
    </citation>
    <scope>NUCLEOTIDE SEQUENCE [LARGE SCALE GENOMIC DNA]</scope>
    <source>
        <strain evidence="8">cv. Chaw 1501</strain>
        <tissue evidence="7">Young leaves</tissue>
    </source>
</reference>
<keyword evidence="3" id="KW-0325">Glycoprotein</keyword>
<name>A0A3S3NU37_9MAGN</name>
<dbReference type="EMBL" id="QPKB01000010">
    <property type="protein sequence ID" value="RWR94401.1"/>
    <property type="molecule type" value="Genomic_DNA"/>
</dbReference>
<evidence type="ECO:0000313" key="8">
    <source>
        <dbReference type="Proteomes" id="UP000283530"/>
    </source>
</evidence>
<feature type="chain" id="PRO_5018533361" evidence="4">
    <location>
        <begin position="26"/>
        <end position="307"/>
    </location>
</feature>
<dbReference type="Pfam" id="PF13947">
    <property type="entry name" value="GUB_WAK_bind"/>
    <property type="match status" value="1"/>
</dbReference>
<dbReference type="Proteomes" id="UP000283530">
    <property type="component" value="Unassembled WGS sequence"/>
</dbReference>
<dbReference type="PANTHER" id="PTHR33355:SF12">
    <property type="entry name" value="WALL-ASSOCIATED RECEPTOR KINASE CARBOXY-TERMINAL PROTEIN"/>
    <property type="match status" value="1"/>
</dbReference>
<gene>
    <name evidence="7" type="ORF">CKAN_02369100</name>
</gene>
<evidence type="ECO:0000313" key="7">
    <source>
        <dbReference type="EMBL" id="RWR94401.1"/>
    </source>
</evidence>
<evidence type="ECO:0000256" key="1">
    <source>
        <dbReference type="ARBA" id="ARBA00004167"/>
    </source>
</evidence>
<comment type="subcellular location">
    <subcellularLocation>
        <location evidence="1">Membrane</location>
        <topology evidence="1">Single-pass membrane protein</topology>
    </subcellularLocation>
</comment>
<dbReference type="GO" id="GO:0030247">
    <property type="term" value="F:polysaccharide binding"/>
    <property type="evidence" value="ECO:0007669"/>
    <property type="project" value="InterPro"/>
</dbReference>
<organism evidence="7 8">
    <name type="scientific">Cinnamomum micranthum f. kanehirae</name>
    <dbReference type="NCBI Taxonomy" id="337451"/>
    <lineage>
        <taxon>Eukaryota</taxon>
        <taxon>Viridiplantae</taxon>
        <taxon>Streptophyta</taxon>
        <taxon>Embryophyta</taxon>
        <taxon>Tracheophyta</taxon>
        <taxon>Spermatophyta</taxon>
        <taxon>Magnoliopsida</taxon>
        <taxon>Magnoliidae</taxon>
        <taxon>Laurales</taxon>
        <taxon>Lauraceae</taxon>
        <taxon>Cinnamomum</taxon>
    </lineage>
</organism>
<evidence type="ECO:0000259" key="6">
    <source>
        <dbReference type="Pfam" id="PF14380"/>
    </source>
</evidence>
<evidence type="ECO:0000256" key="3">
    <source>
        <dbReference type="ARBA" id="ARBA00023180"/>
    </source>
</evidence>
<dbReference type="OrthoDB" id="1859206at2759"/>